<organism evidence="3">
    <name type="scientific">Caulobacter sp. (strain K31)</name>
    <dbReference type="NCBI Taxonomy" id="366602"/>
    <lineage>
        <taxon>Bacteria</taxon>
        <taxon>Pseudomonadati</taxon>
        <taxon>Pseudomonadota</taxon>
        <taxon>Alphaproteobacteria</taxon>
        <taxon>Caulobacterales</taxon>
        <taxon>Caulobacteraceae</taxon>
        <taxon>Caulobacter</taxon>
    </lineage>
</organism>
<evidence type="ECO:0000256" key="1">
    <source>
        <dbReference type="SAM" id="MobiDB-lite"/>
    </source>
</evidence>
<feature type="chain" id="PRO_5002755853" evidence="2">
    <location>
        <begin position="29"/>
        <end position="440"/>
    </location>
</feature>
<feature type="compositionally biased region" description="Low complexity" evidence="1">
    <location>
        <begin position="92"/>
        <end position="102"/>
    </location>
</feature>
<proteinExistence type="predicted"/>
<accession>B0T1D5</accession>
<keyword evidence="2" id="KW-0732">Signal</keyword>
<dbReference type="KEGG" id="cak:Caul_1562"/>
<feature type="region of interest" description="Disordered" evidence="1">
    <location>
        <begin position="267"/>
        <end position="291"/>
    </location>
</feature>
<feature type="signal peptide" evidence="2">
    <location>
        <begin position="1"/>
        <end position="28"/>
    </location>
</feature>
<feature type="region of interest" description="Disordered" evidence="1">
    <location>
        <begin position="214"/>
        <end position="252"/>
    </location>
</feature>
<feature type="region of interest" description="Disordered" evidence="1">
    <location>
        <begin position="144"/>
        <end position="184"/>
    </location>
</feature>
<feature type="region of interest" description="Disordered" evidence="1">
    <location>
        <begin position="319"/>
        <end position="440"/>
    </location>
</feature>
<evidence type="ECO:0000313" key="3">
    <source>
        <dbReference type="EMBL" id="ABZ70692.1"/>
    </source>
</evidence>
<protein>
    <submittedName>
        <fullName evidence="3">Uncharacterized protein</fullName>
    </submittedName>
</protein>
<feature type="compositionally biased region" description="Basic and acidic residues" evidence="1">
    <location>
        <begin position="428"/>
        <end position="440"/>
    </location>
</feature>
<sequence length="440" mass="47261" precursor="true">MARRLLSGWLIALAALARSLALMFERAAADRSEPAPEPVMAELVTRYPGAPAHWLTHVAEGMARTAKAGEVPLSLTSDPMAWPPWRPTVTTASQEESAAAPDAADRPALDPPRRSSPPPARRAVEAVPSLAALQSRASEVWRRPAVTARRPSRPVFAPPVDPVPARAVSENVAPPTTSHQPRPRPIVAVRVPSQARSYPSAPWVSAVETVRGEATPPAVAQPADEIRPSPRPEPQASPAGDGAPSKARAAPLIRSVAKMPPIVTAFEPPVGKAPRSMPHPEAERPAAIDAAPAKRPALSLARHVRRAIFQTLAALRDKPRADRQHASPRPHLASEAPIFDDARQPVQPLPFVFPSGAEPRVASRRPAPQTGLQAARRTPRLVWSQAPAQVQAPRQTPPPSVDNRWPAFPPKTFSPPPVAEAPAPRLEQLAREQEEGRWSV</sequence>
<evidence type="ECO:0000256" key="2">
    <source>
        <dbReference type="SAM" id="SignalP"/>
    </source>
</evidence>
<dbReference type="OrthoDB" id="7193545at2"/>
<dbReference type="HOGENOM" id="CLU_622141_0_0_5"/>
<dbReference type="AlphaFoldDB" id="B0T1D5"/>
<feature type="compositionally biased region" description="Pro residues" evidence="1">
    <location>
        <begin position="407"/>
        <end position="419"/>
    </location>
</feature>
<reference evidence="3" key="1">
    <citation type="submission" date="2008-01" db="EMBL/GenBank/DDBJ databases">
        <title>Complete sequence of chromosome of Caulobacter sp. K31.</title>
        <authorList>
            <consortium name="US DOE Joint Genome Institute"/>
            <person name="Copeland A."/>
            <person name="Lucas S."/>
            <person name="Lapidus A."/>
            <person name="Barry K."/>
            <person name="Glavina del Rio T."/>
            <person name="Dalin E."/>
            <person name="Tice H."/>
            <person name="Pitluck S."/>
            <person name="Bruce D."/>
            <person name="Goodwin L."/>
            <person name="Thompson L.S."/>
            <person name="Brettin T."/>
            <person name="Detter J.C."/>
            <person name="Han C."/>
            <person name="Schmutz J."/>
            <person name="Larimer F."/>
            <person name="Land M."/>
            <person name="Hauser L."/>
            <person name="Kyrpides N."/>
            <person name="Kim E."/>
            <person name="Stephens C."/>
            <person name="Richardson P."/>
        </authorList>
    </citation>
    <scope>NUCLEOTIDE SEQUENCE [LARGE SCALE GENOMIC DNA]</scope>
    <source>
        <strain evidence="3">K31</strain>
    </source>
</reference>
<dbReference type="EMBL" id="CP000927">
    <property type="protein sequence ID" value="ABZ70692.1"/>
    <property type="molecule type" value="Genomic_DNA"/>
</dbReference>
<gene>
    <name evidence="3" type="ordered locus">Caul_1562</name>
</gene>
<feature type="region of interest" description="Disordered" evidence="1">
    <location>
        <begin position="78"/>
        <end position="124"/>
    </location>
</feature>
<feature type="compositionally biased region" description="Basic and acidic residues" evidence="1">
    <location>
        <begin position="103"/>
        <end position="113"/>
    </location>
</feature>
<name>B0T1D5_CAUSK</name>
<dbReference type="STRING" id="366602.Caul_1562"/>